<evidence type="ECO:0000256" key="4">
    <source>
        <dbReference type="ARBA" id="ARBA00022729"/>
    </source>
</evidence>
<keyword evidence="6" id="KW-0325">Glycoprotein</keyword>
<proteinExistence type="inferred from homology"/>
<keyword evidence="13" id="KW-1185">Reference proteome</keyword>
<feature type="domain" description="Beta-galactosidase" evidence="11">
    <location>
        <begin position="392"/>
        <end position="575"/>
    </location>
</feature>
<evidence type="ECO:0000256" key="5">
    <source>
        <dbReference type="ARBA" id="ARBA00022801"/>
    </source>
</evidence>
<dbReference type="Gene3D" id="3.20.20.80">
    <property type="entry name" value="Glycosidases"/>
    <property type="match status" value="1"/>
</dbReference>
<dbReference type="GeneID" id="18878160"/>
<dbReference type="SMART" id="SM01029">
    <property type="entry name" value="BetaGal_dom2"/>
    <property type="match status" value="1"/>
</dbReference>
<dbReference type="Gene3D" id="2.102.20.10">
    <property type="entry name" value="Beta-galactosidase, domain 2"/>
    <property type="match status" value="1"/>
</dbReference>
<evidence type="ECO:0000256" key="6">
    <source>
        <dbReference type="ARBA" id="ARBA00023180"/>
    </source>
</evidence>
<dbReference type="InterPro" id="IPR025300">
    <property type="entry name" value="BetaGal_jelly_roll_dom"/>
</dbReference>
<feature type="chain" id="PRO_5004455416" description="Beta-galactosidase" evidence="10">
    <location>
        <begin position="25"/>
        <end position="1019"/>
    </location>
</feature>
<keyword evidence="7 8" id="KW-0326">Glycosidase</keyword>
<evidence type="ECO:0000256" key="7">
    <source>
        <dbReference type="ARBA" id="ARBA00023295"/>
    </source>
</evidence>
<dbReference type="InterPro" id="IPR036833">
    <property type="entry name" value="BetaGal_dom3_sf"/>
</dbReference>
<protein>
    <recommendedName>
        <fullName evidence="3 8">Beta-galactosidase</fullName>
        <ecNumber evidence="3 8">3.2.1.23</ecNumber>
    </recommendedName>
</protein>
<dbReference type="HOGENOM" id="CLU_005732_2_0_1"/>
<keyword evidence="4 10" id="KW-0732">Signal</keyword>
<dbReference type="InterPro" id="IPR037110">
    <property type="entry name" value="Betagal_dom2_sf"/>
</dbReference>
<dbReference type="EMBL" id="JH687558">
    <property type="protein sequence ID" value="EIN03838.1"/>
    <property type="molecule type" value="Genomic_DNA"/>
</dbReference>
<dbReference type="SUPFAM" id="SSF51011">
    <property type="entry name" value="Glycosyl hydrolase domain"/>
    <property type="match status" value="1"/>
</dbReference>
<name>R7S0V0_PUNST</name>
<dbReference type="PANTHER" id="PTHR23421">
    <property type="entry name" value="BETA-GALACTOSIDASE RELATED"/>
    <property type="match status" value="1"/>
</dbReference>
<dbReference type="SUPFAM" id="SSF51445">
    <property type="entry name" value="(Trans)glycosidases"/>
    <property type="match status" value="1"/>
</dbReference>
<evidence type="ECO:0000256" key="8">
    <source>
        <dbReference type="RuleBase" id="RU000675"/>
    </source>
</evidence>
<dbReference type="Pfam" id="PF13363">
    <property type="entry name" value="BetaGal_dom3"/>
    <property type="match status" value="1"/>
</dbReference>
<dbReference type="SUPFAM" id="SSF117100">
    <property type="entry name" value="Beta-galactosidase LacA, domain 3"/>
    <property type="match status" value="1"/>
</dbReference>
<dbReference type="AlphaFoldDB" id="R7S0V0"/>
<sequence>MVASLSHLFGASVLLFSTVWCALATPQLLPRNSTGLRNAVTWDEHSLFINGVRTFILSAEYHPWRLPNPNLWSDVFQKIKANGFNTVSFYVDWAVHFPTPDTNGGAGDWQAGTYRDLQRFIDDAKDAGLWLIARPGPYINAETSGGGFPGWLGNIEGALRTDAEDYHQAWVPYLTAVSKIIAKNQVTNGGPIILVQAENEFSEGSTRSPYMQQVIDLHRANGVVVPIIHNDQHGGTTGNFSPDQPGEGDVNIYCGDSYPQGTTRWNQVQPYSYYYGGHKAVAPSNPLCLAEFGGGWLQGWQGTTRGGTGYERFTYDLTGPNYEDIFYKENYAQTATILNIYMLFGGTNWGHTYEPTVYSSYDYGAGINENRIATQKMNEMRTQGYFLRVSPDLLASNFNGNGTNYTTNSLLYAVELRNPDTGAAFYFVRHSDSTSTAVTSGQLSVNTLEGVFTVPQNGSLTISGREYKILPTDYIFGSQKTKIIYTTAEILTWTTMDSTDFLILYAPKGETGETVFSFASAPRVDLSSAPGASSRFANSTLRLNYVLNGLGVIKFNHGQKQTVIILMDKDAAFTWSAPVLAGSGPFGSHFGVGTNATVFVGGPYLVRTATTSGGTLKLTGDNNGTTSIEFFAPSAVSRLSWNSKSVPVSRTPYGSYKGTLGTVKTVTPPSLGSWKVIGSLPEVEPGFDDSSFITCSQTATNYTLAPLAGDKVLYSQQYGIYGGNLIWRGHFNASGQEQAVNLTVQSGFGHGYSTWLNGVFLGSSQGNSTVSLTTDIWNIPNGTLRIGQDNVLTVLQDHMGIVETSTNSGKEPRGIRGYSIIGGNTTFNTWKLQGNQGGAAGTPDTFRGYMNEGGLYAERIGAHLPGFPDAAWAAGSPLAISGGGLSGPGVNFYRTQFNLNLPSHTDVPIRLSIAPSDITSNFRVQIYLNGWMLGKYINNFGPQTDFVLPAGILLPNAENTLAISLWSLDSAGASLAGLSLISDGTFATSLGSEIADWTAAPNYAAQKSKRPSPTYVKPL</sequence>
<dbReference type="Gene3D" id="2.60.120.260">
    <property type="entry name" value="Galactose-binding domain-like"/>
    <property type="match status" value="2"/>
</dbReference>
<dbReference type="InterPro" id="IPR008979">
    <property type="entry name" value="Galactose-bd-like_sf"/>
</dbReference>
<dbReference type="PRINTS" id="PR00742">
    <property type="entry name" value="GLHYDRLASE35"/>
</dbReference>
<dbReference type="PROSITE" id="PS01182">
    <property type="entry name" value="GLYCOSYL_HYDROL_F35"/>
    <property type="match status" value="1"/>
</dbReference>
<dbReference type="Pfam" id="PF01301">
    <property type="entry name" value="Glyco_hydro_35"/>
    <property type="match status" value="1"/>
</dbReference>
<evidence type="ECO:0000313" key="12">
    <source>
        <dbReference type="EMBL" id="EIN03838.1"/>
    </source>
</evidence>
<feature type="signal peptide" evidence="10">
    <location>
        <begin position="1"/>
        <end position="24"/>
    </location>
</feature>
<dbReference type="Pfam" id="PF13364">
    <property type="entry name" value="BetaGal_ABD2"/>
    <property type="match status" value="2"/>
</dbReference>
<dbReference type="InterPro" id="IPR031330">
    <property type="entry name" value="Gly_Hdrlase_35_cat"/>
</dbReference>
<evidence type="ECO:0000259" key="11">
    <source>
        <dbReference type="SMART" id="SM01029"/>
    </source>
</evidence>
<evidence type="ECO:0000256" key="2">
    <source>
        <dbReference type="ARBA" id="ARBA00009809"/>
    </source>
</evidence>
<dbReference type="Proteomes" id="UP000054196">
    <property type="component" value="Unassembled WGS sequence"/>
</dbReference>
<dbReference type="RefSeq" id="XP_007388896.1">
    <property type="nucleotide sequence ID" value="XM_007388834.1"/>
</dbReference>
<evidence type="ECO:0000256" key="1">
    <source>
        <dbReference type="ARBA" id="ARBA00001412"/>
    </source>
</evidence>
<keyword evidence="5 8" id="KW-0378">Hydrolase</keyword>
<dbReference type="Pfam" id="PF10435">
    <property type="entry name" value="BetaGal_dom2"/>
    <property type="match status" value="1"/>
</dbReference>
<dbReference type="KEGG" id="psq:PUNSTDRAFT_128595"/>
<dbReference type="OrthoDB" id="1657402at2759"/>
<organism evidence="12 13">
    <name type="scientific">Punctularia strigosozonata (strain HHB-11173)</name>
    <name type="common">White-rot fungus</name>
    <dbReference type="NCBI Taxonomy" id="741275"/>
    <lineage>
        <taxon>Eukaryota</taxon>
        <taxon>Fungi</taxon>
        <taxon>Dikarya</taxon>
        <taxon>Basidiomycota</taxon>
        <taxon>Agaricomycotina</taxon>
        <taxon>Agaricomycetes</taxon>
        <taxon>Corticiales</taxon>
        <taxon>Punctulariaceae</taxon>
        <taxon>Punctularia</taxon>
    </lineage>
</organism>
<dbReference type="Gene3D" id="2.60.390.10">
    <property type="entry name" value="Beta-galactosidase, domain 3"/>
    <property type="match status" value="1"/>
</dbReference>
<dbReference type="eggNOG" id="KOG0496">
    <property type="taxonomic scope" value="Eukaryota"/>
</dbReference>
<comment type="catalytic activity">
    <reaction evidence="1 8">
        <text>Hydrolysis of terminal non-reducing beta-D-galactose residues in beta-D-galactosides.</text>
        <dbReference type="EC" id="3.2.1.23"/>
    </reaction>
</comment>
<evidence type="ECO:0000256" key="10">
    <source>
        <dbReference type="SAM" id="SignalP"/>
    </source>
</evidence>
<dbReference type="SUPFAM" id="SSF49785">
    <property type="entry name" value="Galactose-binding domain-like"/>
    <property type="match status" value="2"/>
</dbReference>
<dbReference type="GO" id="GO:0004565">
    <property type="term" value="F:beta-galactosidase activity"/>
    <property type="evidence" value="ECO:0007669"/>
    <property type="project" value="UniProtKB-EC"/>
</dbReference>
<dbReference type="InterPro" id="IPR001944">
    <property type="entry name" value="Glycoside_Hdrlase_35"/>
</dbReference>
<dbReference type="GO" id="GO:0005975">
    <property type="term" value="P:carbohydrate metabolic process"/>
    <property type="evidence" value="ECO:0007669"/>
    <property type="project" value="InterPro"/>
</dbReference>
<accession>R7S0V0</accession>
<reference evidence="13" key="1">
    <citation type="journal article" date="2012" name="Science">
        <title>The Paleozoic origin of enzymatic lignin decomposition reconstructed from 31 fungal genomes.</title>
        <authorList>
            <person name="Floudas D."/>
            <person name="Binder M."/>
            <person name="Riley R."/>
            <person name="Barry K."/>
            <person name="Blanchette R.A."/>
            <person name="Henrissat B."/>
            <person name="Martinez A.T."/>
            <person name="Otillar R."/>
            <person name="Spatafora J.W."/>
            <person name="Yadav J.S."/>
            <person name="Aerts A."/>
            <person name="Benoit I."/>
            <person name="Boyd A."/>
            <person name="Carlson A."/>
            <person name="Copeland A."/>
            <person name="Coutinho P.M."/>
            <person name="de Vries R.P."/>
            <person name="Ferreira P."/>
            <person name="Findley K."/>
            <person name="Foster B."/>
            <person name="Gaskell J."/>
            <person name="Glotzer D."/>
            <person name="Gorecki P."/>
            <person name="Heitman J."/>
            <person name="Hesse C."/>
            <person name="Hori C."/>
            <person name="Igarashi K."/>
            <person name="Jurgens J.A."/>
            <person name="Kallen N."/>
            <person name="Kersten P."/>
            <person name="Kohler A."/>
            <person name="Kuees U."/>
            <person name="Kumar T.K.A."/>
            <person name="Kuo A."/>
            <person name="LaButti K."/>
            <person name="Larrondo L.F."/>
            <person name="Lindquist E."/>
            <person name="Ling A."/>
            <person name="Lombard V."/>
            <person name="Lucas S."/>
            <person name="Lundell T."/>
            <person name="Martin R."/>
            <person name="McLaughlin D.J."/>
            <person name="Morgenstern I."/>
            <person name="Morin E."/>
            <person name="Murat C."/>
            <person name="Nagy L.G."/>
            <person name="Nolan M."/>
            <person name="Ohm R.A."/>
            <person name="Patyshakuliyeva A."/>
            <person name="Rokas A."/>
            <person name="Ruiz-Duenas F.J."/>
            <person name="Sabat G."/>
            <person name="Salamov A."/>
            <person name="Samejima M."/>
            <person name="Schmutz J."/>
            <person name="Slot J.C."/>
            <person name="St John F."/>
            <person name="Stenlid J."/>
            <person name="Sun H."/>
            <person name="Sun S."/>
            <person name="Syed K."/>
            <person name="Tsang A."/>
            <person name="Wiebenga A."/>
            <person name="Young D."/>
            <person name="Pisabarro A."/>
            <person name="Eastwood D.C."/>
            <person name="Martin F."/>
            <person name="Cullen D."/>
            <person name="Grigoriev I.V."/>
            <person name="Hibbett D.S."/>
        </authorList>
    </citation>
    <scope>NUCLEOTIDE SEQUENCE [LARGE SCALE GENOMIC DNA]</scope>
    <source>
        <strain evidence="13">HHB-11173 SS5</strain>
    </source>
</reference>
<evidence type="ECO:0000313" key="13">
    <source>
        <dbReference type="Proteomes" id="UP000054196"/>
    </source>
</evidence>
<evidence type="ECO:0000256" key="9">
    <source>
        <dbReference type="RuleBase" id="RU003679"/>
    </source>
</evidence>
<dbReference type="InterPro" id="IPR019801">
    <property type="entry name" value="Glyco_hydro_35_CS"/>
</dbReference>
<dbReference type="OMA" id="PEFEGGW"/>
<dbReference type="InterPro" id="IPR025972">
    <property type="entry name" value="BetaGal_dom3"/>
</dbReference>
<evidence type="ECO:0000256" key="3">
    <source>
        <dbReference type="ARBA" id="ARBA00012756"/>
    </source>
</evidence>
<gene>
    <name evidence="12" type="ORF">PUNSTDRAFT_128595</name>
</gene>
<comment type="similarity">
    <text evidence="2 9">Belongs to the glycosyl hydrolase 35 family.</text>
</comment>
<dbReference type="EC" id="3.2.1.23" evidence="3 8"/>
<dbReference type="InterPro" id="IPR017853">
    <property type="entry name" value="GH"/>
</dbReference>
<dbReference type="InterPro" id="IPR018954">
    <property type="entry name" value="Betagal_dom2"/>
</dbReference>